<dbReference type="RefSeq" id="WP_032567159.1">
    <property type="nucleotide sequence ID" value="NZ_JAQDLP010000002.1"/>
</dbReference>
<proteinExistence type="predicted"/>
<dbReference type="Proteomes" id="UP000231846">
    <property type="component" value="Unassembled WGS sequence"/>
</dbReference>
<gene>
    <name evidence="3" type="ORF">CQW34_01764</name>
</gene>
<dbReference type="AlphaFoldDB" id="A0A2M9V8B4"/>
<accession>A0A2M9V8B4</accession>
<dbReference type="EMBL" id="PDCW01000010">
    <property type="protein sequence ID" value="PJY74894.1"/>
    <property type="molecule type" value="Genomic_DNA"/>
</dbReference>
<feature type="domain" description="BT4734-like N-terminal" evidence="2">
    <location>
        <begin position="53"/>
        <end position="171"/>
    </location>
</feature>
<name>A0A2M9V8B4_BACFG</name>
<dbReference type="Pfam" id="PF08707">
    <property type="entry name" value="PriCT_2"/>
    <property type="match status" value="1"/>
</dbReference>
<protein>
    <submittedName>
        <fullName evidence="3">VirE N-terminal domain like protein</fullName>
    </submittedName>
</protein>
<dbReference type="Pfam" id="PF08800">
    <property type="entry name" value="BT4734-like_N"/>
    <property type="match status" value="1"/>
</dbReference>
<dbReference type="InterPro" id="IPR014819">
    <property type="entry name" value="PriCT_2"/>
</dbReference>
<comment type="caution">
    <text evidence="3">The sequence shown here is derived from an EMBL/GenBank/DDBJ whole genome shotgun (WGS) entry which is preliminary data.</text>
</comment>
<evidence type="ECO:0000313" key="3">
    <source>
        <dbReference type="EMBL" id="PJY74894.1"/>
    </source>
</evidence>
<sequence>MIHNVKVSLFYRKEAIVPSGQINIWSWLMLKDEYISIVERLRKTSDDEERKRLKNSLPAITVSGMFSRRRADHLVKPSNLICIDIDGKDNPSISNMEELKERLGKLPYIMYCGLSASGKGVFCIIPYEDYRKHKLHFYALEQEFKDMGIVVDSSCSDICRLRFYSYDEHPYVNFDAEVYTRTLDKSSAIHLKSEIISPNKSGDRQILNVTSKSLSLREALLQPSNLDFASAVPLSKTEETERLLNLVIERRIDITSIYNDWIKIGLVIRNLFGDKGLDLFDKVSSFHPKYSQEEVEDKFFELDEEKYRASTQSLFEIAAKYGIYK</sequence>
<dbReference type="GO" id="GO:0016817">
    <property type="term" value="F:hydrolase activity, acting on acid anhydrides"/>
    <property type="evidence" value="ECO:0007669"/>
    <property type="project" value="InterPro"/>
</dbReference>
<feature type="domain" description="Primase C-terminal 2" evidence="1">
    <location>
        <begin position="255"/>
        <end position="318"/>
    </location>
</feature>
<evidence type="ECO:0000259" key="2">
    <source>
        <dbReference type="Pfam" id="PF08800"/>
    </source>
</evidence>
<reference evidence="3 4" key="1">
    <citation type="journal article" date="2017" name="MBio">
        <title>Gut Symbiont Bacteroides fragilis Secretes a Eukaryotic-Like Ubiquitin Protein That Mediates Intraspecies Antagonism.</title>
        <authorList>
            <person name="Chatzidaki-Livanis M."/>
            <person name="Coyne M.J."/>
            <person name="Roelofs K.G."/>
            <person name="Gentyala R.R."/>
            <person name="Caldwell J.M."/>
            <person name="Comstock L.E."/>
        </authorList>
    </citation>
    <scope>NUCLEOTIDE SEQUENCE [LARGE SCALE GENOMIC DNA]</scope>
    <source>
        <strain evidence="3 4">12905</strain>
    </source>
</reference>
<evidence type="ECO:0000313" key="4">
    <source>
        <dbReference type="Proteomes" id="UP000231846"/>
    </source>
</evidence>
<evidence type="ECO:0000259" key="1">
    <source>
        <dbReference type="Pfam" id="PF08707"/>
    </source>
</evidence>
<dbReference type="InterPro" id="IPR014907">
    <property type="entry name" value="BT4734-like_N"/>
</dbReference>
<organism evidence="3 4">
    <name type="scientific">Bacteroides fragilis</name>
    <dbReference type="NCBI Taxonomy" id="817"/>
    <lineage>
        <taxon>Bacteria</taxon>
        <taxon>Pseudomonadati</taxon>
        <taxon>Bacteroidota</taxon>
        <taxon>Bacteroidia</taxon>
        <taxon>Bacteroidales</taxon>
        <taxon>Bacteroidaceae</taxon>
        <taxon>Bacteroides</taxon>
    </lineage>
</organism>